<proteinExistence type="predicted"/>
<dbReference type="OrthoDB" id="4757858at2759"/>
<dbReference type="Proteomes" id="UP000039046">
    <property type="component" value="Unassembled WGS sequence"/>
</dbReference>
<dbReference type="EMBL" id="CDHN01000003">
    <property type="protein sequence ID" value="CEJ90386.1"/>
    <property type="molecule type" value="Genomic_DNA"/>
</dbReference>
<keyword evidence="2" id="KW-1185">Reference proteome</keyword>
<evidence type="ECO:0000313" key="2">
    <source>
        <dbReference type="Proteomes" id="UP000039046"/>
    </source>
</evidence>
<dbReference type="AlphaFoldDB" id="A0A0A1SZW5"/>
<evidence type="ECO:0000313" key="1">
    <source>
        <dbReference type="EMBL" id="CEJ90386.1"/>
    </source>
</evidence>
<protein>
    <recommendedName>
        <fullName evidence="3">F-box domain-containing protein</fullName>
    </recommendedName>
</protein>
<evidence type="ECO:0008006" key="3">
    <source>
        <dbReference type="Google" id="ProtNLM"/>
    </source>
</evidence>
<name>A0A0A1SZW5_9HYPO</name>
<accession>A0A0A1SZW5</accession>
<reference evidence="1 2" key="1">
    <citation type="journal article" date="2015" name="Genome Announc.">
        <title>Draft Genome Sequence and Gene Annotation of the Entomopathogenic Fungus Verticillium hemipterigenum.</title>
        <authorList>
            <person name="Horn F."/>
            <person name="Habel A."/>
            <person name="Scharf D.H."/>
            <person name="Dworschak J."/>
            <person name="Brakhage A.A."/>
            <person name="Guthke R."/>
            <person name="Hertweck C."/>
            <person name="Linde J."/>
        </authorList>
    </citation>
    <scope>NUCLEOTIDE SEQUENCE [LARGE SCALE GENOMIC DNA]</scope>
</reference>
<organism evidence="1 2">
    <name type="scientific">[Torrubiella] hemipterigena</name>
    <dbReference type="NCBI Taxonomy" id="1531966"/>
    <lineage>
        <taxon>Eukaryota</taxon>
        <taxon>Fungi</taxon>
        <taxon>Dikarya</taxon>
        <taxon>Ascomycota</taxon>
        <taxon>Pezizomycotina</taxon>
        <taxon>Sordariomycetes</taxon>
        <taxon>Hypocreomycetidae</taxon>
        <taxon>Hypocreales</taxon>
        <taxon>Clavicipitaceae</taxon>
        <taxon>Clavicipitaceae incertae sedis</taxon>
        <taxon>'Torrubiella' clade</taxon>
    </lineage>
</organism>
<dbReference type="HOGENOM" id="CLU_1157083_0_0_1"/>
<sequence length="240" mass="27260">MAVPILPDQPTTFPFFLKLPYDLQVQICGLFCAHCRNDPPPLVIYEDDMWDKPLRALSQTCRAVKDIAQPMYFHCPYTRRHGQFIRHMRRYAHLAQHVRVFADHKAALVEKLGTQLHQRIGYTLSQTAAGDKIPYTAIRNFLKKCTSLQKVSFSHEDPGLWKEEGSLLFYPKQAINTLSPVAATLERLVLFCGHSMIPNLAQSSLLTDELHAFTRLTVLDLDEQNVVSFVGRGTVPGRGQ</sequence>
<gene>
    <name evidence="1" type="ORF">VHEMI06174</name>
</gene>